<keyword evidence="3" id="KW-0812">Transmembrane</keyword>
<feature type="signal peptide" evidence="11">
    <location>
        <begin position="1"/>
        <end position="21"/>
    </location>
</feature>
<comment type="caution">
    <text evidence="13">The sequence shown here is derived from an EMBL/GenBank/DDBJ whole genome shotgun (WGS) entry which is preliminary data.</text>
</comment>
<dbReference type="GO" id="GO:0006955">
    <property type="term" value="P:immune response"/>
    <property type="evidence" value="ECO:0007669"/>
    <property type="project" value="TreeGrafter"/>
</dbReference>
<evidence type="ECO:0000256" key="9">
    <source>
        <dbReference type="ARBA" id="ARBA00023180"/>
    </source>
</evidence>
<keyword evidence="14" id="KW-1185">Reference proteome</keyword>
<dbReference type="GO" id="GO:0031295">
    <property type="term" value="P:T cell costimulation"/>
    <property type="evidence" value="ECO:0007669"/>
    <property type="project" value="TreeGrafter"/>
</dbReference>
<keyword evidence="7" id="KW-1015">Disulfide bond</keyword>
<dbReference type="GO" id="GO:0042102">
    <property type="term" value="P:positive regulation of T cell proliferation"/>
    <property type="evidence" value="ECO:0007669"/>
    <property type="project" value="TreeGrafter"/>
</dbReference>
<dbReference type="InterPro" id="IPR036179">
    <property type="entry name" value="Ig-like_dom_sf"/>
</dbReference>
<reference evidence="13" key="1">
    <citation type="submission" date="2023-08" db="EMBL/GenBank/DDBJ databases">
        <title>Pelteobagrus vachellii genome.</title>
        <authorList>
            <person name="Liu H."/>
        </authorList>
    </citation>
    <scope>NUCLEOTIDE SEQUENCE</scope>
    <source>
        <strain evidence="13">PRFRI_2022a</strain>
        <tissue evidence="13">Muscle</tissue>
    </source>
</reference>
<evidence type="ECO:0000256" key="5">
    <source>
        <dbReference type="ARBA" id="ARBA00022989"/>
    </source>
</evidence>
<dbReference type="PANTHER" id="PTHR25466">
    <property type="entry name" value="T-LYMPHOCYTE ACTIVATION ANTIGEN"/>
    <property type="match status" value="1"/>
</dbReference>
<protein>
    <recommendedName>
        <fullName evidence="12">Immunoglobulin V-set domain-containing protein</fullName>
    </recommendedName>
</protein>
<evidence type="ECO:0000256" key="8">
    <source>
        <dbReference type="ARBA" id="ARBA00023170"/>
    </source>
</evidence>
<dbReference type="Proteomes" id="UP001187315">
    <property type="component" value="Unassembled WGS sequence"/>
</dbReference>
<comment type="subcellular location">
    <subcellularLocation>
        <location evidence="1">Cell membrane</location>
        <topology evidence="1">Single-pass type I membrane protein</topology>
    </subcellularLocation>
</comment>
<evidence type="ECO:0000313" key="13">
    <source>
        <dbReference type="EMBL" id="KAK2834048.1"/>
    </source>
</evidence>
<proteinExistence type="predicted"/>
<accession>A0AA88MAV2</accession>
<keyword evidence="4 11" id="KW-0732">Signal</keyword>
<evidence type="ECO:0000256" key="3">
    <source>
        <dbReference type="ARBA" id="ARBA00022692"/>
    </source>
</evidence>
<evidence type="ECO:0000256" key="11">
    <source>
        <dbReference type="SAM" id="SignalP"/>
    </source>
</evidence>
<feature type="chain" id="PRO_5041670512" description="Immunoglobulin V-set domain-containing protein" evidence="11">
    <location>
        <begin position="22"/>
        <end position="179"/>
    </location>
</feature>
<evidence type="ECO:0000313" key="14">
    <source>
        <dbReference type="Proteomes" id="UP001187315"/>
    </source>
</evidence>
<gene>
    <name evidence="13" type="ORF">Q7C36_014749</name>
</gene>
<evidence type="ECO:0000256" key="7">
    <source>
        <dbReference type="ARBA" id="ARBA00023157"/>
    </source>
</evidence>
<dbReference type="AlphaFoldDB" id="A0AA88MAV2"/>
<feature type="domain" description="Immunoglobulin V-set" evidence="12">
    <location>
        <begin position="25"/>
        <end position="104"/>
    </location>
</feature>
<evidence type="ECO:0000256" key="4">
    <source>
        <dbReference type="ARBA" id="ARBA00022729"/>
    </source>
</evidence>
<keyword evidence="2" id="KW-1003">Cell membrane</keyword>
<name>A0AA88MAV2_TACVA</name>
<dbReference type="GO" id="GO:0042130">
    <property type="term" value="P:negative regulation of T cell proliferation"/>
    <property type="evidence" value="ECO:0007669"/>
    <property type="project" value="TreeGrafter"/>
</dbReference>
<keyword evidence="9" id="KW-0325">Glycoprotein</keyword>
<dbReference type="InterPro" id="IPR013106">
    <property type="entry name" value="Ig_V-set"/>
</dbReference>
<dbReference type="EMBL" id="JAVHJS010000015">
    <property type="protein sequence ID" value="KAK2834048.1"/>
    <property type="molecule type" value="Genomic_DNA"/>
</dbReference>
<evidence type="ECO:0000256" key="1">
    <source>
        <dbReference type="ARBA" id="ARBA00004251"/>
    </source>
</evidence>
<evidence type="ECO:0000256" key="10">
    <source>
        <dbReference type="ARBA" id="ARBA00023319"/>
    </source>
</evidence>
<evidence type="ECO:0000256" key="2">
    <source>
        <dbReference type="ARBA" id="ARBA00022475"/>
    </source>
</evidence>
<dbReference type="GO" id="GO:0071222">
    <property type="term" value="P:cellular response to lipopolysaccharide"/>
    <property type="evidence" value="ECO:0007669"/>
    <property type="project" value="TreeGrafter"/>
</dbReference>
<sequence length="179" mass="20101">MTCFSPLVILWITIFVSLLSAAEITVSSLVGSTAVLPCELQSVDTVTPYITWFIDTETVFERRGEDAYQGEGYEDRVDVPEEDLRKGNCSLVLKHLKLTDTADYMSYEVVRGNRRLNRVKRSETAELNLISKVHLSVKEPPPTEKNRNITPTPSADPGMKCPHLLVTVLSFISLLIQLF</sequence>
<dbReference type="GO" id="GO:0009897">
    <property type="term" value="C:external side of plasma membrane"/>
    <property type="evidence" value="ECO:0007669"/>
    <property type="project" value="TreeGrafter"/>
</dbReference>
<dbReference type="GO" id="GO:0007166">
    <property type="term" value="P:cell surface receptor signaling pathway"/>
    <property type="evidence" value="ECO:0007669"/>
    <property type="project" value="TreeGrafter"/>
</dbReference>
<keyword evidence="5" id="KW-1133">Transmembrane helix</keyword>
<keyword evidence="10" id="KW-0393">Immunoglobulin domain</keyword>
<dbReference type="Gene3D" id="2.60.40.10">
    <property type="entry name" value="Immunoglobulins"/>
    <property type="match status" value="1"/>
</dbReference>
<dbReference type="InterPro" id="IPR013783">
    <property type="entry name" value="Ig-like_fold"/>
</dbReference>
<keyword evidence="6" id="KW-0472">Membrane</keyword>
<dbReference type="InterPro" id="IPR051713">
    <property type="entry name" value="T-cell_Activation_Regulation"/>
</dbReference>
<keyword evidence="8" id="KW-0675">Receptor</keyword>
<organism evidence="13 14">
    <name type="scientific">Tachysurus vachellii</name>
    <name type="common">Darkbarbel catfish</name>
    <name type="synonym">Pelteobagrus vachellii</name>
    <dbReference type="NCBI Taxonomy" id="175792"/>
    <lineage>
        <taxon>Eukaryota</taxon>
        <taxon>Metazoa</taxon>
        <taxon>Chordata</taxon>
        <taxon>Craniata</taxon>
        <taxon>Vertebrata</taxon>
        <taxon>Euteleostomi</taxon>
        <taxon>Actinopterygii</taxon>
        <taxon>Neopterygii</taxon>
        <taxon>Teleostei</taxon>
        <taxon>Ostariophysi</taxon>
        <taxon>Siluriformes</taxon>
        <taxon>Bagridae</taxon>
        <taxon>Tachysurus</taxon>
    </lineage>
</organism>
<dbReference type="SUPFAM" id="SSF48726">
    <property type="entry name" value="Immunoglobulin"/>
    <property type="match status" value="1"/>
</dbReference>
<evidence type="ECO:0000259" key="12">
    <source>
        <dbReference type="Pfam" id="PF07686"/>
    </source>
</evidence>
<dbReference type="PANTHER" id="PTHR25466:SF11">
    <property type="entry name" value="GALECTIN 17-RELATED"/>
    <property type="match status" value="1"/>
</dbReference>
<dbReference type="Pfam" id="PF07686">
    <property type="entry name" value="V-set"/>
    <property type="match status" value="1"/>
</dbReference>
<evidence type="ECO:0000256" key="6">
    <source>
        <dbReference type="ARBA" id="ARBA00023136"/>
    </source>
</evidence>